<dbReference type="GO" id="GO:0009279">
    <property type="term" value="C:cell outer membrane"/>
    <property type="evidence" value="ECO:0007669"/>
    <property type="project" value="UniProtKB-SubCell"/>
</dbReference>
<comment type="caution">
    <text evidence="7">The sequence shown here is derived from an EMBL/GenBank/DDBJ whole genome shotgun (WGS) entry which is preliminary data.</text>
</comment>
<dbReference type="Pfam" id="PF07715">
    <property type="entry name" value="Plug"/>
    <property type="match status" value="1"/>
</dbReference>
<protein>
    <recommendedName>
        <fullName evidence="9">TonB-dependent receptor</fullName>
    </recommendedName>
</protein>
<evidence type="ECO:0008006" key="9">
    <source>
        <dbReference type="Google" id="ProtNLM"/>
    </source>
</evidence>
<dbReference type="InterPro" id="IPR012910">
    <property type="entry name" value="Plug_dom"/>
</dbReference>
<evidence type="ECO:0000256" key="4">
    <source>
        <dbReference type="RuleBase" id="RU003357"/>
    </source>
</evidence>
<dbReference type="SUPFAM" id="SSF49464">
    <property type="entry name" value="Carboxypeptidase regulatory domain-like"/>
    <property type="match status" value="1"/>
</dbReference>
<dbReference type="AlphaFoldDB" id="A0A0T5VN00"/>
<dbReference type="Pfam" id="PF00593">
    <property type="entry name" value="TonB_dep_Rec_b-barrel"/>
    <property type="match status" value="1"/>
</dbReference>
<dbReference type="Gene3D" id="2.60.40.1120">
    <property type="entry name" value="Carboxypeptidase-like, regulatory domain"/>
    <property type="match status" value="1"/>
</dbReference>
<dbReference type="InterPro" id="IPR036942">
    <property type="entry name" value="Beta-barrel_TonB_sf"/>
</dbReference>
<evidence type="ECO:0000313" key="7">
    <source>
        <dbReference type="EMBL" id="KRT15055.1"/>
    </source>
</evidence>
<dbReference type="STRING" id="687842.ASU31_17235"/>
<evidence type="ECO:0000259" key="5">
    <source>
        <dbReference type="Pfam" id="PF00593"/>
    </source>
</evidence>
<dbReference type="Pfam" id="PF13620">
    <property type="entry name" value="CarboxypepD_reg"/>
    <property type="match status" value="1"/>
</dbReference>
<dbReference type="InterPro" id="IPR000531">
    <property type="entry name" value="Beta-barrel_TonB"/>
</dbReference>
<dbReference type="EMBL" id="LMZQ01000013">
    <property type="protein sequence ID" value="KRT15055.1"/>
    <property type="molecule type" value="Genomic_DNA"/>
</dbReference>
<comment type="similarity">
    <text evidence="4">Belongs to the TonB-dependent receptor family.</text>
</comment>
<evidence type="ECO:0000256" key="2">
    <source>
        <dbReference type="ARBA" id="ARBA00023136"/>
    </source>
</evidence>
<keyword evidence="2 4" id="KW-0472">Membrane</keyword>
<evidence type="ECO:0000256" key="1">
    <source>
        <dbReference type="ARBA" id="ARBA00004442"/>
    </source>
</evidence>
<feature type="domain" description="TonB-dependent receptor-like beta-barrel" evidence="5">
    <location>
        <begin position="578"/>
        <end position="1036"/>
    </location>
</feature>
<accession>A0A0T5VN00</accession>
<evidence type="ECO:0000259" key="6">
    <source>
        <dbReference type="Pfam" id="PF07715"/>
    </source>
</evidence>
<dbReference type="PANTHER" id="PTHR40980">
    <property type="entry name" value="PLUG DOMAIN-CONTAINING PROTEIN"/>
    <property type="match status" value="1"/>
</dbReference>
<reference evidence="7 8" key="1">
    <citation type="submission" date="2015-11" db="EMBL/GenBank/DDBJ databases">
        <title>Sequence of Pedobacter ginsenosidimutans.</title>
        <authorList>
            <person name="Carson E."/>
            <person name="Keyser V."/>
            <person name="Newman J."/>
            <person name="Miller J."/>
        </authorList>
    </citation>
    <scope>NUCLEOTIDE SEQUENCE [LARGE SCALE GENOMIC DNA]</scope>
    <source>
        <strain evidence="7 8">KACC 14530</strain>
    </source>
</reference>
<keyword evidence="8" id="KW-1185">Reference proteome</keyword>
<dbReference type="InterPro" id="IPR037066">
    <property type="entry name" value="Plug_dom_sf"/>
</dbReference>
<evidence type="ECO:0000313" key="8">
    <source>
        <dbReference type="Proteomes" id="UP000051950"/>
    </source>
</evidence>
<sequence length="1094" mass="123544">MIFNLPFTLNLRIQQTSYLFIILFILLNTPVFAQARDIKDIDTYKTINNPVTLEYAQVGAIKILKELKTQTRYNFVYNPNELEKVTLKNISYRKQALGTVLEKLTESGMNFSLSGGSIFVKYTKPAFEKKQQAGRISGKIVDDKGETLPGASIKIIGLNRVVQSSVDGTYEFNVPPGTYTIEVSYISFQTKRIADIVVNEGRLTKLDVVLNVSTSALKEVVIQSSYKKESINGLYAQQKNNASITDGISAEQIARTPDNNLGQVLKRISGITTIDTRYVVVRGMTERYNQAMLDGVIIPSTDMNRRNFSFDVVPQELVSSVVVNKTSSADMSSEFSGGQILINTLDIPEQNFISFTVGTGFNTRTTGKDFVSLGGRGKYDFLGFDDGRRNTPMDLQSWTQPDQSAPIPSYAIPQSKRFQSEPLKAYVSNATPNQNYRFSLGRLYQLKEGLKFGFSGGLTYRNTQETNPFETIRNAGLTNVSGAPIDSASLRSTGNLHKFNTTLGGVLNAGIQSEKFKLASKNYYSHVFNETMQDALRVEPENNNFKFKELLTVPEYTTVYQNKLEGENLISSKGLKFNWSGARTSISQDIKDMRRLRYARTATFDGVDYYDSPQANGFSDALGVYDYRLSTRLNETDYNWTASLSQPFDFLKDKSVVKIGYAGWHKKRALNSAQVQIIRQDQSVKLTGRYEDIMAPDRIGATADSAFYFADAGRNGTQYTGTSKYHSAYVMLDQRFFQKLRLVYGVRAENFNLANQQQQFLRAPNYDGFEKVNPFITGEKNWRFLPSVNATYSLTEQMNFRAAYSTTVVRPDFRETSYFELYDPYLESYISGWNVISTKIKNYDLRYEWYPGPGEIISVSAFYKDFDNPLELVAQNVSSSTGKIRYLRFQNQKKATNKGFEMEFRKSLGFIADKQWLHDLSIFGNGTWMRSEVTAVNYRVVAENGGTSYSLIEEILPGVKRPLYGQSPWLINAGVSYSSKIVGANISYNRSGYRSYVVTASPNDIEYENGRNVVDLQLSARLMKQKAEIRLNIGNLLDESTIYYTNPTAYTLNPQNGYDIAGNNTDAYEPENGDKISYRIKNGRTVSITFSYKF</sequence>
<proteinExistence type="inferred from homology"/>
<gene>
    <name evidence="7" type="ORF">ASU31_17235</name>
</gene>
<keyword evidence="3" id="KW-0998">Cell outer membrane</keyword>
<dbReference type="InterPro" id="IPR008969">
    <property type="entry name" value="CarboxyPept-like_regulatory"/>
</dbReference>
<dbReference type="Proteomes" id="UP000051950">
    <property type="component" value="Unassembled WGS sequence"/>
</dbReference>
<dbReference type="RefSeq" id="WP_057933508.1">
    <property type="nucleotide sequence ID" value="NZ_LMZQ01000013.1"/>
</dbReference>
<organism evidence="7 8">
    <name type="scientific">Pedobacter ginsenosidimutans</name>
    <dbReference type="NCBI Taxonomy" id="687842"/>
    <lineage>
        <taxon>Bacteria</taxon>
        <taxon>Pseudomonadati</taxon>
        <taxon>Bacteroidota</taxon>
        <taxon>Sphingobacteriia</taxon>
        <taxon>Sphingobacteriales</taxon>
        <taxon>Sphingobacteriaceae</taxon>
        <taxon>Pedobacter</taxon>
    </lineage>
</organism>
<dbReference type="Gene3D" id="2.40.170.20">
    <property type="entry name" value="TonB-dependent receptor, beta-barrel domain"/>
    <property type="match status" value="1"/>
</dbReference>
<dbReference type="Gene3D" id="2.170.130.10">
    <property type="entry name" value="TonB-dependent receptor, plug domain"/>
    <property type="match status" value="1"/>
</dbReference>
<dbReference type="SUPFAM" id="SSF56935">
    <property type="entry name" value="Porins"/>
    <property type="match status" value="1"/>
</dbReference>
<feature type="domain" description="TonB-dependent receptor plug" evidence="6">
    <location>
        <begin position="241"/>
        <end position="338"/>
    </location>
</feature>
<keyword evidence="4" id="KW-0798">TonB box</keyword>
<name>A0A0T5VN00_9SPHI</name>
<comment type="subcellular location">
    <subcellularLocation>
        <location evidence="1 4">Cell outer membrane</location>
    </subcellularLocation>
</comment>
<evidence type="ECO:0000256" key="3">
    <source>
        <dbReference type="ARBA" id="ARBA00023237"/>
    </source>
</evidence>
<dbReference type="PANTHER" id="PTHR40980:SF4">
    <property type="entry name" value="TONB-DEPENDENT RECEPTOR-LIKE BETA-BARREL DOMAIN-CONTAINING PROTEIN"/>
    <property type="match status" value="1"/>
</dbReference>